<proteinExistence type="predicted"/>
<keyword evidence="3" id="KW-1185">Reference proteome</keyword>
<sequence length="136" mass="14045">MTAWDIYPSSVSGVLQRCGKAAKDLGEAGQKVQGDLQKAAGSAGTVSGVYCGATPPSGPVSDALGDFFGKWERDVVYIAKRTEASFKGARLATEAYIEGDLKMAAQKQGDALKEPEIKPEDLSSGKSQGNSSGGGK</sequence>
<dbReference type="Proteomes" id="UP001596083">
    <property type="component" value="Unassembled WGS sequence"/>
</dbReference>
<feature type="region of interest" description="Disordered" evidence="1">
    <location>
        <begin position="107"/>
        <end position="136"/>
    </location>
</feature>
<dbReference type="RefSeq" id="WP_390317057.1">
    <property type="nucleotide sequence ID" value="NZ_JBHSPB010000009.1"/>
</dbReference>
<organism evidence="2 3">
    <name type="scientific">Streptomyces gamaensis</name>
    <dbReference type="NCBI Taxonomy" id="1763542"/>
    <lineage>
        <taxon>Bacteria</taxon>
        <taxon>Bacillati</taxon>
        <taxon>Actinomycetota</taxon>
        <taxon>Actinomycetes</taxon>
        <taxon>Kitasatosporales</taxon>
        <taxon>Streptomycetaceae</taxon>
        <taxon>Streptomyces</taxon>
    </lineage>
</organism>
<dbReference type="Pfam" id="PF20117">
    <property type="entry name" value="DUF6507"/>
    <property type="match status" value="1"/>
</dbReference>
<evidence type="ECO:0000313" key="2">
    <source>
        <dbReference type="EMBL" id="MFC5721716.1"/>
    </source>
</evidence>
<comment type="caution">
    <text evidence="2">The sequence shown here is derived from an EMBL/GenBank/DDBJ whole genome shotgun (WGS) entry which is preliminary data.</text>
</comment>
<name>A0ABW0YYN9_9ACTN</name>
<reference evidence="3" key="1">
    <citation type="journal article" date="2019" name="Int. J. Syst. Evol. Microbiol.">
        <title>The Global Catalogue of Microorganisms (GCM) 10K type strain sequencing project: providing services to taxonomists for standard genome sequencing and annotation.</title>
        <authorList>
            <consortium name="The Broad Institute Genomics Platform"/>
            <consortium name="The Broad Institute Genome Sequencing Center for Infectious Disease"/>
            <person name="Wu L."/>
            <person name="Ma J."/>
        </authorList>
    </citation>
    <scope>NUCLEOTIDE SEQUENCE [LARGE SCALE GENOMIC DNA]</scope>
    <source>
        <strain evidence="3">CGMCC 4.7304</strain>
    </source>
</reference>
<accession>A0ABW0YYN9</accession>
<dbReference type="EMBL" id="JBHSPB010000009">
    <property type="protein sequence ID" value="MFC5721716.1"/>
    <property type="molecule type" value="Genomic_DNA"/>
</dbReference>
<gene>
    <name evidence="2" type="ORF">ACFP1Z_16205</name>
</gene>
<protein>
    <submittedName>
        <fullName evidence="2">DUF6507 family protein</fullName>
    </submittedName>
</protein>
<dbReference type="InterPro" id="IPR045436">
    <property type="entry name" value="DUF6507"/>
</dbReference>
<evidence type="ECO:0000256" key="1">
    <source>
        <dbReference type="SAM" id="MobiDB-lite"/>
    </source>
</evidence>
<feature type="compositionally biased region" description="Basic and acidic residues" evidence="1">
    <location>
        <begin position="110"/>
        <end position="123"/>
    </location>
</feature>
<evidence type="ECO:0000313" key="3">
    <source>
        <dbReference type="Proteomes" id="UP001596083"/>
    </source>
</evidence>